<evidence type="ECO:0000313" key="5">
    <source>
        <dbReference type="Proteomes" id="UP000287547"/>
    </source>
</evidence>
<evidence type="ECO:0000256" key="2">
    <source>
        <dbReference type="ARBA" id="ARBA00022801"/>
    </source>
</evidence>
<dbReference type="PANTHER" id="PTHR48081:SF30">
    <property type="entry name" value="ACETYL-HYDROLASE LIPR-RELATED"/>
    <property type="match status" value="1"/>
</dbReference>
<feature type="domain" description="Alpha/beta hydrolase fold-3" evidence="3">
    <location>
        <begin position="101"/>
        <end position="302"/>
    </location>
</feature>
<dbReference type="InterPro" id="IPR050300">
    <property type="entry name" value="GDXG_lipolytic_enzyme"/>
</dbReference>
<dbReference type="SUPFAM" id="SSF53474">
    <property type="entry name" value="alpha/beta-Hydrolases"/>
    <property type="match status" value="1"/>
</dbReference>
<organism evidence="4 5">
    <name type="scientific">Kibdelosporangium aridum</name>
    <dbReference type="NCBI Taxonomy" id="2030"/>
    <lineage>
        <taxon>Bacteria</taxon>
        <taxon>Bacillati</taxon>
        <taxon>Actinomycetota</taxon>
        <taxon>Actinomycetes</taxon>
        <taxon>Pseudonocardiales</taxon>
        <taxon>Pseudonocardiaceae</taxon>
        <taxon>Kibdelosporangium</taxon>
    </lineage>
</organism>
<dbReference type="AlphaFoldDB" id="A0A428YLU5"/>
<dbReference type="Pfam" id="PF07859">
    <property type="entry name" value="Abhydrolase_3"/>
    <property type="match status" value="1"/>
</dbReference>
<reference evidence="4 5" key="1">
    <citation type="submission" date="2018-05" db="EMBL/GenBank/DDBJ databases">
        <title>Evolution of GPA BGCs.</title>
        <authorList>
            <person name="Waglechner N."/>
            <person name="Wright G.D."/>
        </authorList>
    </citation>
    <scope>NUCLEOTIDE SEQUENCE [LARGE SCALE GENOMIC DNA]</scope>
    <source>
        <strain evidence="4 5">A82846</strain>
    </source>
</reference>
<proteinExistence type="inferred from homology"/>
<gene>
    <name evidence="4" type="ORF">DMH04_46680</name>
</gene>
<dbReference type="InterPro" id="IPR013094">
    <property type="entry name" value="AB_hydrolase_3"/>
</dbReference>
<dbReference type="OrthoDB" id="128186at2"/>
<dbReference type="PANTHER" id="PTHR48081">
    <property type="entry name" value="AB HYDROLASE SUPERFAMILY PROTEIN C4A8.06C"/>
    <property type="match status" value="1"/>
</dbReference>
<dbReference type="Proteomes" id="UP000287547">
    <property type="component" value="Unassembled WGS sequence"/>
</dbReference>
<accession>A0A428YLU5</accession>
<name>A0A428YLU5_KIBAR</name>
<comment type="caution">
    <text evidence="4">The sequence shown here is derived from an EMBL/GenBank/DDBJ whole genome shotgun (WGS) entry which is preliminary data.</text>
</comment>
<dbReference type="InterPro" id="IPR002168">
    <property type="entry name" value="Lipase_GDXG_HIS_AS"/>
</dbReference>
<protein>
    <submittedName>
        <fullName evidence="4">Alpha/beta hydrolase</fullName>
    </submittedName>
</protein>
<evidence type="ECO:0000313" key="4">
    <source>
        <dbReference type="EMBL" id="RSM68878.1"/>
    </source>
</evidence>
<comment type="similarity">
    <text evidence="1">Belongs to the 'GDXG' lipolytic enzyme family.</text>
</comment>
<dbReference type="InterPro" id="IPR029058">
    <property type="entry name" value="AB_hydrolase_fold"/>
</dbReference>
<dbReference type="Gene3D" id="3.40.50.1820">
    <property type="entry name" value="alpha/beta hydrolase"/>
    <property type="match status" value="1"/>
</dbReference>
<dbReference type="EMBL" id="QHKI01000073">
    <property type="protein sequence ID" value="RSM68878.1"/>
    <property type="molecule type" value="Genomic_DNA"/>
</dbReference>
<evidence type="ECO:0000256" key="1">
    <source>
        <dbReference type="ARBA" id="ARBA00010515"/>
    </source>
</evidence>
<keyword evidence="2 4" id="KW-0378">Hydrolase</keyword>
<sequence length="324" mass="35947">MPERSTQCAGVVDTRDNHPMDVPVTASAQSVRLERFFATRVRPAADRSPMRGIQLRMLRQFADSGGLQRLPRGTRTWTAQYGHVRGAWVQAKGASVANGILLHLHGGGFTFGSPRSHRSFALVLSRRTGRPVFLPNYRRAPEHPYPAAADDCLTVYRRLLDRGIAAHRIAVTGDSAGGHLTACLLADLRRRRLPMPSHAVFFSPWLDLSGELAAARDLVRHDPFVSPQAIQRCRRAYLGDRDAKAERLAVLDADKSGWPPTLIQVGDTECLLDDARRLADSLRSAEIPVELQEWPGQVHVFPLFSNLVPEGRQAIRYVADFVSV</sequence>
<dbReference type="PROSITE" id="PS01173">
    <property type="entry name" value="LIPASE_GDXG_HIS"/>
    <property type="match status" value="1"/>
</dbReference>
<dbReference type="GO" id="GO:0004806">
    <property type="term" value="F:triacylglycerol lipase activity"/>
    <property type="evidence" value="ECO:0007669"/>
    <property type="project" value="TreeGrafter"/>
</dbReference>
<evidence type="ECO:0000259" key="3">
    <source>
        <dbReference type="Pfam" id="PF07859"/>
    </source>
</evidence>